<proteinExistence type="predicted"/>
<accession>A0ACC3S714</accession>
<organism evidence="1 2">
    <name type="scientific">Zalaria obscura</name>
    <dbReference type="NCBI Taxonomy" id="2024903"/>
    <lineage>
        <taxon>Eukaryota</taxon>
        <taxon>Fungi</taxon>
        <taxon>Dikarya</taxon>
        <taxon>Ascomycota</taxon>
        <taxon>Pezizomycotina</taxon>
        <taxon>Dothideomycetes</taxon>
        <taxon>Dothideomycetidae</taxon>
        <taxon>Dothideales</taxon>
        <taxon>Zalariaceae</taxon>
        <taxon>Zalaria</taxon>
    </lineage>
</organism>
<dbReference type="Proteomes" id="UP001320706">
    <property type="component" value="Unassembled WGS sequence"/>
</dbReference>
<gene>
    <name evidence="1" type="ORF">M8818_006896</name>
</gene>
<protein>
    <submittedName>
        <fullName evidence="1">Uncharacterized protein</fullName>
    </submittedName>
</protein>
<comment type="caution">
    <text evidence="1">The sequence shown here is derived from an EMBL/GenBank/DDBJ whole genome shotgun (WGS) entry which is preliminary data.</text>
</comment>
<evidence type="ECO:0000313" key="1">
    <source>
        <dbReference type="EMBL" id="KAK8196729.1"/>
    </source>
</evidence>
<keyword evidence="2" id="KW-1185">Reference proteome</keyword>
<reference evidence="1" key="1">
    <citation type="submission" date="2024-02" db="EMBL/GenBank/DDBJ databases">
        <title>Metagenome Assembled Genome of Zalaria obscura JY119.</title>
        <authorList>
            <person name="Vighnesh L."/>
            <person name="Jagadeeshwari U."/>
            <person name="Venkata Ramana C."/>
            <person name="Sasikala C."/>
        </authorList>
    </citation>
    <scope>NUCLEOTIDE SEQUENCE</scope>
    <source>
        <strain evidence="1">JY119</strain>
    </source>
</reference>
<evidence type="ECO:0000313" key="2">
    <source>
        <dbReference type="Proteomes" id="UP001320706"/>
    </source>
</evidence>
<sequence length="341" mass="38551">MEHYKPHPGSVFEGYYHKFRLPSGAHLALIICTVPKATEKPPHMVSFTYVPHDPTKIFQKEVWVKELEMIPTKPDHSFEHRIPGMGYVKCGPDSTTEYSLDCEHFSFHGKTTSRTPWSDETETPEGLLVNLPLPLHWHVQSLSSDVSFTMKIPSYPNLPASDRQGIATVHQEKNWANSFPSAHIWIQARDHDTRSGITIAGGQILGLEAYLLGFRARDPKYNTDFRPPFATALPFVGGPTMAAKPDWGNRTFELSVQSWRRKVVVKAEAPKGTFFSLSSPFPDGHRENFLGESFRATVRVQVFEAGWWGAWVLKHEEVFEGASLEFGGGYYPPAGSEERWH</sequence>
<name>A0ACC3S714_9PEZI</name>
<dbReference type="EMBL" id="JAMKPW020000041">
    <property type="protein sequence ID" value="KAK8196729.1"/>
    <property type="molecule type" value="Genomic_DNA"/>
</dbReference>